<organism evidence="1 2">
    <name type="scientific">Nostoc sphaeroides CCNUC1</name>
    <dbReference type="NCBI Taxonomy" id="2653204"/>
    <lineage>
        <taxon>Bacteria</taxon>
        <taxon>Bacillati</taxon>
        <taxon>Cyanobacteriota</taxon>
        <taxon>Cyanophyceae</taxon>
        <taxon>Nostocales</taxon>
        <taxon>Nostocaceae</taxon>
        <taxon>Nostoc</taxon>
    </lineage>
</organism>
<reference evidence="1 2" key="1">
    <citation type="submission" date="2019-10" db="EMBL/GenBank/DDBJ databases">
        <title>Genomic and transcriptomic insights into the perfect genentic adaptation of a filamentous nitrogen-fixing cyanobacterium to rice fields.</title>
        <authorList>
            <person name="Chen Z."/>
        </authorList>
    </citation>
    <scope>NUCLEOTIDE SEQUENCE [LARGE SCALE GENOMIC DNA]</scope>
    <source>
        <strain evidence="1">CCNUC1</strain>
    </source>
</reference>
<proteinExistence type="predicted"/>
<accession>A0A5P8W284</accession>
<dbReference type="AlphaFoldDB" id="A0A5P8W284"/>
<gene>
    <name evidence="1" type="ORF">GXM_04316</name>
</gene>
<evidence type="ECO:0000313" key="2">
    <source>
        <dbReference type="Proteomes" id="UP000326678"/>
    </source>
</evidence>
<sequence length="64" mass="6776">MQTKLYIFSKKIVCYGQTHGKIAVRLPDKLFFISIKKGVGSGEWGVGSGEWGVGDEGAGGAGEE</sequence>
<evidence type="ECO:0000313" key="1">
    <source>
        <dbReference type="EMBL" id="QFS46835.1"/>
    </source>
</evidence>
<dbReference type="Proteomes" id="UP000326678">
    <property type="component" value="Chromosome Gxm1"/>
</dbReference>
<protein>
    <submittedName>
        <fullName evidence="1">Uncharacterized protein</fullName>
    </submittedName>
</protein>
<name>A0A5P8W284_9NOSO</name>
<dbReference type="EMBL" id="CP045226">
    <property type="protein sequence ID" value="QFS46835.1"/>
    <property type="molecule type" value="Genomic_DNA"/>
</dbReference>
<keyword evidence="2" id="KW-1185">Reference proteome</keyword>
<dbReference type="KEGG" id="nsh:GXM_04316"/>